<keyword evidence="3" id="KW-1185">Reference proteome</keyword>
<dbReference type="AlphaFoldDB" id="A0A9Q3BIY3"/>
<organism evidence="2 3">
    <name type="scientific">Austropuccinia psidii MF-1</name>
    <dbReference type="NCBI Taxonomy" id="1389203"/>
    <lineage>
        <taxon>Eukaryota</taxon>
        <taxon>Fungi</taxon>
        <taxon>Dikarya</taxon>
        <taxon>Basidiomycota</taxon>
        <taxon>Pucciniomycotina</taxon>
        <taxon>Pucciniomycetes</taxon>
        <taxon>Pucciniales</taxon>
        <taxon>Sphaerophragmiaceae</taxon>
        <taxon>Austropuccinia</taxon>
    </lineage>
</organism>
<evidence type="ECO:0008006" key="4">
    <source>
        <dbReference type="Google" id="ProtNLM"/>
    </source>
</evidence>
<gene>
    <name evidence="2" type="ORF">O181_006229</name>
</gene>
<feature type="region of interest" description="Disordered" evidence="1">
    <location>
        <begin position="24"/>
        <end position="60"/>
    </location>
</feature>
<evidence type="ECO:0000313" key="2">
    <source>
        <dbReference type="EMBL" id="MBW0466514.1"/>
    </source>
</evidence>
<reference evidence="2" key="1">
    <citation type="submission" date="2021-03" db="EMBL/GenBank/DDBJ databases">
        <title>Draft genome sequence of rust myrtle Austropuccinia psidii MF-1, a brazilian biotype.</title>
        <authorList>
            <person name="Quecine M.C."/>
            <person name="Pachon D.M.R."/>
            <person name="Bonatelli M.L."/>
            <person name="Correr F.H."/>
            <person name="Franceschini L.M."/>
            <person name="Leite T.F."/>
            <person name="Margarido G.R.A."/>
            <person name="Almeida C.A."/>
            <person name="Ferrarezi J.A."/>
            <person name="Labate C.A."/>
        </authorList>
    </citation>
    <scope>NUCLEOTIDE SEQUENCE</scope>
    <source>
        <strain evidence="2">MF-1</strain>
    </source>
</reference>
<evidence type="ECO:0000313" key="3">
    <source>
        <dbReference type="Proteomes" id="UP000765509"/>
    </source>
</evidence>
<dbReference type="EMBL" id="AVOT02001321">
    <property type="protein sequence ID" value="MBW0466514.1"/>
    <property type="molecule type" value="Genomic_DNA"/>
</dbReference>
<dbReference type="Proteomes" id="UP000765509">
    <property type="component" value="Unassembled WGS sequence"/>
</dbReference>
<comment type="caution">
    <text evidence="2">The sequence shown here is derived from an EMBL/GenBank/DDBJ whole genome shotgun (WGS) entry which is preliminary data.</text>
</comment>
<protein>
    <recommendedName>
        <fullName evidence="4">DUF4939 domain-containing protein</fullName>
    </recommendedName>
</protein>
<evidence type="ECO:0000256" key="1">
    <source>
        <dbReference type="SAM" id="MobiDB-lite"/>
    </source>
</evidence>
<sequence length="225" mass="25584">MPIQNIPPEKITRSQIYQAVCTPTERVPLDRTPSFHQMSENLDREPPMEGKAPLRRGGMKSRIARLGEAGDEEGEESVEEEDFWETEMEDDMENAPEVPKSSNLALYSQPLVSQNEPSLLKMMEQMTEFMGKLTQAVTPRHNSTAPAFKTPSMKAPDSFDVAQAHKLRGFIQCCQFVLHNYPANFFSDREKVLYPTCFFTGRAGKWSEPYPSNISNEEPSYLLNN</sequence>
<proteinExistence type="predicted"/>
<accession>A0A9Q3BIY3</accession>
<name>A0A9Q3BIY3_9BASI</name>